<keyword evidence="3 7" id="KW-0694">RNA-binding</keyword>
<comment type="similarity">
    <text evidence="1 7">Belongs to the bacterial ribosomal protein bL9 family.</text>
</comment>
<gene>
    <name evidence="7 11" type="primary">rplI</name>
    <name evidence="11" type="ORF">KTA_27530</name>
</gene>
<feature type="region of interest" description="Disordered" evidence="9">
    <location>
        <begin position="154"/>
        <end position="174"/>
    </location>
</feature>
<protein>
    <recommendedName>
        <fullName evidence="6 7">Large ribosomal subunit protein bL9</fullName>
    </recommendedName>
</protein>
<proteinExistence type="inferred from homology"/>
<evidence type="ECO:0000256" key="9">
    <source>
        <dbReference type="SAM" id="MobiDB-lite"/>
    </source>
</evidence>
<evidence type="ECO:0000256" key="4">
    <source>
        <dbReference type="ARBA" id="ARBA00022980"/>
    </source>
</evidence>
<evidence type="ECO:0000256" key="8">
    <source>
        <dbReference type="SAM" id="Coils"/>
    </source>
</evidence>
<dbReference type="GO" id="GO:1990904">
    <property type="term" value="C:ribonucleoprotein complex"/>
    <property type="evidence" value="ECO:0007669"/>
    <property type="project" value="UniProtKB-KW"/>
</dbReference>
<dbReference type="InterPro" id="IPR020594">
    <property type="entry name" value="Ribosomal_bL9_bac/chp"/>
</dbReference>
<evidence type="ECO:0000256" key="3">
    <source>
        <dbReference type="ARBA" id="ARBA00022884"/>
    </source>
</evidence>
<dbReference type="Gene3D" id="3.40.5.10">
    <property type="entry name" value="Ribosomal protein L9, N-terminal domain"/>
    <property type="match status" value="1"/>
</dbReference>
<evidence type="ECO:0000256" key="6">
    <source>
        <dbReference type="ARBA" id="ARBA00035292"/>
    </source>
</evidence>
<reference evidence="11" key="1">
    <citation type="submission" date="2018-12" db="EMBL/GenBank/DDBJ databases">
        <title>Novel natural products biosynthetic potential of the class Ktedonobacteria.</title>
        <authorList>
            <person name="Zheng Y."/>
            <person name="Saitou A."/>
            <person name="Wang C.M."/>
            <person name="Toyoda A."/>
            <person name="Minakuchi Y."/>
            <person name="Sekiguchi Y."/>
            <person name="Ueda K."/>
            <person name="Takano H."/>
            <person name="Sakai Y."/>
            <person name="Yokota A."/>
            <person name="Yabe S."/>
        </authorList>
    </citation>
    <scope>NUCLEOTIDE SEQUENCE</scope>
    <source>
        <strain evidence="11">A3-2</strain>
    </source>
</reference>
<dbReference type="Pfam" id="PF01281">
    <property type="entry name" value="Ribosomal_L9_N"/>
    <property type="match status" value="1"/>
</dbReference>
<evidence type="ECO:0000256" key="5">
    <source>
        <dbReference type="ARBA" id="ARBA00023274"/>
    </source>
</evidence>
<organism evidence="11">
    <name type="scientific">Thermogemmatispora argillosa</name>
    <dbReference type="NCBI Taxonomy" id="2045280"/>
    <lineage>
        <taxon>Bacteria</taxon>
        <taxon>Bacillati</taxon>
        <taxon>Chloroflexota</taxon>
        <taxon>Ktedonobacteria</taxon>
        <taxon>Thermogemmatisporales</taxon>
        <taxon>Thermogemmatisporaceae</taxon>
        <taxon>Thermogemmatispora</taxon>
    </lineage>
</organism>
<evidence type="ECO:0000259" key="10">
    <source>
        <dbReference type="PROSITE" id="PS00651"/>
    </source>
</evidence>
<evidence type="ECO:0000313" key="11">
    <source>
        <dbReference type="EMBL" id="BBH94554.1"/>
    </source>
</evidence>
<dbReference type="SUPFAM" id="SSF55658">
    <property type="entry name" value="L9 N-domain-like"/>
    <property type="match status" value="1"/>
</dbReference>
<dbReference type="GO" id="GO:0003735">
    <property type="term" value="F:structural constituent of ribosome"/>
    <property type="evidence" value="ECO:0007669"/>
    <property type="project" value="InterPro"/>
</dbReference>
<dbReference type="GO" id="GO:0006412">
    <property type="term" value="P:translation"/>
    <property type="evidence" value="ECO:0007669"/>
    <property type="project" value="UniProtKB-UniRule"/>
</dbReference>
<keyword evidence="4 7" id="KW-0689">Ribosomal protein</keyword>
<dbReference type="InterPro" id="IPR009027">
    <property type="entry name" value="Ribosomal_bL9/RNase_H1_N"/>
</dbReference>
<keyword evidence="5 7" id="KW-0687">Ribonucleoprotein</keyword>
<dbReference type="Gene3D" id="3.10.430.100">
    <property type="entry name" value="Ribosomal protein L9, C-terminal domain"/>
    <property type="match status" value="1"/>
</dbReference>
<feature type="coiled-coil region" evidence="8">
    <location>
        <begin position="44"/>
        <end position="78"/>
    </location>
</feature>
<dbReference type="GO" id="GO:0019843">
    <property type="term" value="F:rRNA binding"/>
    <property type="evidence" value="ECO:0007669"/>
    <property type="project" value="UniProtKB-UniRule"/>
</dbReference>
<accession>A0A455T7B8</accession>
<dbReference type="PANTHER" id="PTHR21368">
    <property type="entry name" value="50S RIBOSOMAL PROTEIN L9"/>
    <property type="match status" value="1"/>
</dbReference>
<dbReference type="Pfam" id="PF03948">
    <property type="entry name" value="Ribosomal_L9_C"/>
    <property type="match status" value="1"/>
</dbReference>
<keyword evidence="2 7" id="KW-0699">rRNA-binding</keyword>
<keyword evidence="8" id="KW-0175">Coiled coil</keyword>
<dbReference type="EMBL" id="AP019377">
    <property type="protein sequence ID" value="BBH94554.1"/>
    <property type="molecule type" value="Genomic_DNA"/>
</dbReference>
<dbReference type="HAMAP" id="MF_00503">
    <property type="entry name" value="Ribosomal_bL9"/>
    <property type="match status" value="1"/>
</dbReference>
<dbReference type="GO" id="GO:0005840">
    <property type="term" value="C:ribosome"/>
    <property type="evidence" value="ECO:0007669"/>
    <property type="project" value="UniProtKB-KW"/>
</dbReference>
<dbReference type="PROSITE" id="PS00651">
    <property type="entry name" value="RIBOSOMAL_L9"/>
    <property type="match status" value="1"/>
</dbReference>
<evidence type="ECO:0000256" key="1">
    <source>
        <dbReference type="ARBA" id="ARBA00010605"/>
    </source>
</evidence>
<evidence type="ECO:0000256" key="2">
    <source>
        <dbReference type="ARBA" id="ARBA00022730"/>
    </source>
</evidence>
<feature type="domain" description="Ribosomal protein L9" evidence="10">
    <location>
        <begin position="13"/>
        <end position="40"/>
    </location>
</feature>
<dbReference type="AlphaFoldDB" id="A0A455T7B8"/>
<dbReference type="InterPro" id="IPR020070">
    <property type="entry name" value="Ribosomal_bL9_N"/>
</dbReference>
<dbReference type="NCBIfam" id="TIGR00158">
    <property type="entry name" value="L9"/>
    <property type="match status" value="1"/>
</dbReference>
<dbReference type="InterPro" id="IPR036935">
    <property type="entry name" value="Ribosomal_bL9_N_sf"/>
</dbReference>
<name>A0A455T7B8_9CHLR</name>
<dbReference type="SUPFAM" id="SSF55653">
    <property type="entry name" value="Ribosomal protein L9 C-domain"/>
    <property type="match status" value="1"/>
</dbReference>
<comment type="function">
    <text evidence="7">Binds to the 23S rRNA.</text>
</comment>
<dbReference type="InterPro" id="IPR020069">
    <property type="entry name" value="Ribosomal_bL9_C"/>
</dbReference>
<dbReference type="InterPro" id="IPR000244">
    <property type="entry name" value="Ribosomal_bL9"/>
</dbReference>
<evidence type="ECO:0000256" key="7">
    <source>
        <dbReference type="HAMAP-Rule" id="MF_00503"/>
    </source>
</evidence>
<sequence length="174" mass="19123">MKVILLQDVAGLGKAGDVKEVANGYARNYLLPRKLAAGATPALLANREQRIAAERRRLEKQEQLNRQLAERLSQVTLTFKARVGRNGRLYGSVTSQDIADGLRQAEGLIIDRRIIELPSPIRTTGTFEVPVRVARNLVPRITVRVIDQEAVETAEATEAAATEASEQAEPAQEE</sequence>
<dbReference type="InterPro" id="IPR036791">
    <property type="entry name" value="Ribosomal_bL9_C_sf"/>
</dbReference>